<organism evidence="1 2">
    <name type="scientific">Vagococcus allomyrinae</name>
    <dbReference type="NCBI Taxonomy" id="2794353"/>
    <lineage>
        <taxon>Bacteria</taxon>
        <taxon>Bacillati</taxon>
        <taxon>Bacillota</taxon>
        <taxon>Bacilli</taxon>
        <taxon>Lactobacillales</taxon>
        <taxon>Enterococcaceae</taxon>
        <taxon>Vagococcus</taxon>
    </lineage>
</organism>
<reference evidence="1" key="1">
    <citation type="submission" date="2020-12" db="EMBL/GenBank/DDBJ databases">
        <title>Vagococcus allomyrinae sp. nov. and Enterococcus lavae sp. nov., isolated from the larvae of Allomyrina dichotoma.</title>
        <authorList>
            <person name="Lee S.D."/>
        </authorList>
    </citation>
    <scope>NUCLEOTIDE SEQUENCE</scope>
    <source>
        <strain evidence="1">BWB3-3</strain>
    </source>
</reference>
<comment type="caution">
    <text evidence="1">The sequence shown here is derived from an EMBL/GenBank/DDBJ whole genome shotgun (WGS) entry which is preliminary data.</text>
</comment>
<name>A0A940PCE3_9ENTE</name>
<keyword evidence="2" id="KW-1185">Reference proteome</keyword>
<dbReference type="EMBL" id="JAEEGA010000004">
    <property type="protein sequence ID" value="MBP1040911.1"/>
    <property type="molecule type" value="Genomic_DNA"/>
</dbReference>
<gene>
    <name evidence="1" type="ORF">I6N95_07835</name>
</gene>
<dbReference type="RefSeq" id="WP_209526430.1">
    <property type="nucleotide sequence ID" value="NZ_JAEEGA010000004.1"/>
</dbReference>
<evidence type="ECO:0000313" key="1">
    <source>
        <dbReference type="EMBL" id="MBP1040911.1"/>
    </source>
</evidence>
<proteinExistence type="predicted"/>
<sequence length="60" mass="7027">MLLLGILSLTILSQVPLLLTYQPFLWSLMFYINLHETMVATFEGAMFRQHLFIIGILFCY</sequence>
<protein>
    <submittedName>
        <fullName evidence="1">Uncharacterized protein</fullName>
    </submittedName>
</protein>
<dbReference type="Proteomes" id="UP000674938">
    <property type="component" value="Unassembled WGS sequence"/>
</dbReference>
<evidence type="ECO:0000313" key="2">
    <source>
        <dbReference type="Proteomes" id="UP000674938"/>
    </source>
</evidence>
<dbReference type="AlphaFoldDB" id="A0A940PCE3"/>
<accession>A0A940PCE3</accession>